<name>A0A162ZK23_DIDRA</name>
<dbReference type="OrthoDB" id="18595at2759"/>
<evidence type="ECO:0000313" key="2">
    <source>
        <dbReference type="Proteomes" id="UP000076837"/>
    </source>
</evidence>
<reference evidence="1 2" key="1">
    <citation type="journal article" date="2016" name="Sci. Rep.">
        <title>Draft genome sequencing and secretome analysis of fungal phytopathogen Ascochyta rabiei provides insight into the necrotrophic effector repertoire.</title>
        <authorList>
            <person name="Verma S."/>
            <person name="Gazara R.K."/>
            <person name="Nizam S."/>
            <person name="Parween S."/>
            <person name="Chattopadhyay D."/>
            <person name="Verma P.K."/>
        </authorList>
    </citation>
    <scope>NUCLEOTIDE SEQUENCE [LARGE SCALE GENOMIC DNA]</scope>
    <source>
        <strain evidence="1 2">ArDII</strain>
    </source>
</reference>
<dbReference type="Proteomes" id="UP000076837">
    <property type="component" value="Unassembled WGS sequence"/>
</dbReference>
<gene>
    <name evidence="1" type="ORF">ST47_g8194</name>
</gene>
<protein>
    <submittedName>
        <fullName evidence="1">Uncharacterized protein</fullName>
    </submittedName>
</protein>
<sequence>MSIFAHNSLIRYTTPPNNYIGSALFLSYIIAALCLTSTIGYSLYTQYTNVFHSHPSSPPSKFRQNGAGKVETRSARARHIKIYTILALVSFASISWHMLGFLITSFLDWNNSSTRSIVAVLGNNAFDKLRRWMLETGLFNDFAVQLVGDGESAVWAQLAILATWFWNLWMAGKGRQYGFTAKTMIPFIILGQNLPISLTAALFIIQLHLAAPDVTGNNKERTQTHAQPKQSPVASLMLPTIILNAILLAQPSLREHSGFSYLVLGERLLLLLPHTGLLKLNDADIKKSIAISGGFVVANWAMLRKDTSVQDVLTALVYKNQAVKTMGWDAALGVVVYGALSWGGGV</sequence>
<comment type="caution">
    <text evidence="1">The sequence shown here is derived from an EMBL/GenBank/DDBJ whole genome shotgun (WGS) entry which is preliminary data.</text>
</comment>
<dbReference type="EMBL" id="JYNV01000273">
    <property type="protein sequence ID" value="KZM20649.1"/>
    <property type="molecule type" value="Genomic_DNA"/>
</dbReference>
<organism evidence="1 2">
    <name type="scientific">Didymella rabiei</name>
    <name type="common">Chickpea ascochyta blight fungus</name>
    <name type="synonym">Mycosphaerella rabiei</name>
    <dbReference type="NCBI Taxonomy" id="5454"/>
    <lineage>
        <taxon>Eukaryota</taxon>
        <taxon>Fungi</taxon>
        <taxon>Dikarya</taxon>
        <taxon>Ascomycota</taxon>
        <taxon>Pezizomycotina</taxon>
        <taxon>Dothideomycetes</taxon>
        <taxon>Pleosporomycetidae</taxon>
        <taxon>Pleosporales</taxon>
        <taxon>Pleosporineae</taxon>
        <taxon>Didymellaceae</taxon>
        <taxon>Ascochyta</taxon>
    </lineage>
</organism>
<proteinExistence type="predicted"/>
<dbReference type="AlphaFoldDB" id="A0A162ZK23"/>
<keyword evidence="2" id="KW-1185">Reference proteome</keyword>
<accession>A0A162ZK23</accession>
<evidence type="ECO:0000313" key="1">
    <source>
        <dbReference type="EMBL" id="KZM20649.1"/>
    </source>
</evidence>